<keyword evidence="7" id="KW-0804">Transcription</keyword>
<protein>
    <submittedName>
        <fullName evidence="10">Phage-shock protein</fullName>
    </submittedName>
</protein>
<evidence type="ECO:0000256" key="3">
    <source>
        <dbReference type="ARBA" id="ARBA00023012"/>
    </source>
</evidence>
<keyword evidence="11" id="KW-1185">Reference proteome</keyword>
<evidence type="ECO:0000256" key="5">
    <source>
        <dbReference type="ARBA" id="ARBA00023125"/>
    </source>
</evidence>
<dbReference type="SUPFAM" id="SSF46689">
    <property type="entry name" value="Homeodomain-like"/>
    <property type="match status" value="1"/>
</dbReference>
<dbReference type="GO" id="GO:0005524">
    <property type="term" value="F:ATP binding"/>
    <property type="evidence" value="ECO:0007669"/>
    <property type="project" value="UniProtKB-KW"/>
</dbReference>
<keyword evidence="2" id="KW-0067">ATP-binding</keyword>
<dbReference type="Pfam" id="PF25601">
    <property type="entry name" value="AAA_lid_14"/>
    <property type="match status" value="1"/>
</dbReference>
<dbReference type="InterPro" id="IPR025943">
    <property type="entry name" value="Sigma_54_int_dom_ATP-bd_2"/>
</dbReference>
<dbReference type="EMBL" id="CP012401">
    <property type="protein sequence ID" value="ALG70530.1"/>
    <property type="molecule type" value="Genomic_DNA"/>
</dbReference>
<evidence type="ECO:0000256" key="1">
    <source>
        <dbReference type="ARBA" id="ARBA00022741"/>
    </source>
</evidence>
<evidence type="ECO:0000313" key="10">
    <source>
        <dbReference type="EMBL" id="ALG70530.1"/>
    </source>
</evidence>
<dbReference type="InterPro" id="IPR025944">
    <property type="entry name" value="Sigma_54_int_dom_CS"/>
</dbReference>
<dbReference type="InterPro" id="IPR014317">
    <property type="entry name" value="Transcription_activator_PspF"/>
</dbReference>
<sequence>MIPNPPSLLGESPAFLSALAHVSRVAPLERPVLVIGERGTGKELIAARLHYLSQRWDRPFVKVNCAALPESLLDSELFGHEAGAFTGATRRQIGRIEQADGGTLFLDEIATASPAVQEKLLRAVEYGEIERVGGRTATVDVRVVGATNADLPALAADGRFRADLLDRLAFDVVTLPPLRARPDDIPPLAEHFALGMVRELERPLFHGFTAAALDRLRGHDWPGNVRELRNAVERSVAAADPDEPLDHIILDPFDSPWRPAAMPTARALAASVPDQPASEQPAPDGPSAPDGNILDRVREFEAALLREALERHRFNQRQTADALGLGYHQLRGMLKKHGLIPSPQDFQPKLTRNSAS</sequence>
<dbReference type="Pfam" id="PF00158">
    <property type="entry name" value="Sigma54_activat"/>
    <property type="match status" value="1"/>
</dbReference>
<dbReference type="CDD" id="cd00009">
    <property type="entry name" value="AAA"/>
    <property type="match status" value="1"/>
</dbReference>
<reference evidence="11" key="1">
    <citation type="submission" date="2015-08" db="EMBL/GenBank/DDBJ databases">
        <title>Complete Genome Sequence of Azospirillum thiophilum BV-S.</title>
        <authorList>
            <person name="Fomenkov A."/>
            <person name="Vincze T."/>
            <person name="Grabovich M."/>
            <person name="Dubinina G."/>
            <person name="Orlova M."/>
            <person name="Belousova E."/>
            <person name="Roberts R.J."/>
        </authorList>
    </citation>
    <scope>NUCLEOTIDE SEQUENCE [LARGE SCALE GENOMIC DNA]</scope>
    <source>
        <strain evidence="11">BV-S</strain>
    </source>
</reference>
<dbReference type="Proteomes" id="UP000069935">
    <property type="component" value="Chromosome 1"/>
</dbReference>
<organism evidence="10 11">
    <name type="scientific">Azospirillum thiophilum</name>
    <dbReference type="NCBI Taxonomy" id="528244"/>
    <lineage>
        <taxon>Bacteria</taxon>
        <taxon>Pseudomonadati</taxon>
        <taxon>Pseudomonadota</taxon>
        <taxon>Alphaproteobacteria</taxon>
        <taxon>Rhodospirillales</taxon>
        <taxon>Azospirillaceae</taxon>
        <taxon>Azospirillum</taxon>
    </lineage>
</organism>
<dbReference type="PANTHER" id="PTHR32071:SF38">
    <property type="entry name" value="PSP OPERON TRANSCRIPTIONAL ACTIVATOR"/>
    <property type="match status" value="1"/>
</dbReference>
<keyword evidence="1" id="KW-0547">Nucleotide-binding</keyword>
<dbReference type="Gene3D" id="3.40.50.300">
    <property type="entry name" value="P-loop containing nucleotide triphosphate hydrolases"/>
    <property type="match status" value="1"/>
</dbReference>
<dbReference type="GO" id="GO:0043565">
    <property type="term" value="F:sequence-specific DNA binding"/>
    <property type="evidence" value="ECO:0007669"/>
    <property type="project" value="InterPro"/>
</dbReference>
<keyword evidence="4" id="KW-0805">Transcription regulation</keyword>
<dbReference type="InterPro" id="IPR003593">
    <property type="entry name" value="AAA+_ATPase"/>
</dbReference>
<dbReference type="Gene3D" id="1.10.8.60">
    <property type="match status" value="1"/>
</dbReference>
<dbReference type="Pfam" id="PF02954">
    <property type="entry name" value="HTH_8"/>
    <property type="match status" value="1"/>
</dbReference>
<evidence type="ECO:0000256" key="6">
    <source>
        <dbReference type="ARBA" id="ARBA00023159"/>
    </source>
</evidence>
<keyword evidence="5" id="KW-0238">DNA-binding</keyword>
<dbReference type="PANTHER" id="PTHR32071">
    <property type="entry name" value="TRANSCRIPTIONAL REGULATORY PROTEIN"/>
    <property type="match status" value="1"/>
</dbReference>
<dbReference type="InterPro" id="IPR002197">
    <property type="entry name" value="HTH_Fis"/>
</dbReference>
<dbReference type="PROSITE" id="PS00676">
    <property type="entry name" value="SIGMA54_INTERACT_2"/>
    <property type="match status" value="1"/>
</dbReference>
<evidence type="ECO:0000256" key="4">
    <source>
        <dbReference type="ARBA" id="ARBA00023015"/>
    </source>
</evidence>
<dbReference type="PROSITE" id="PS50045">
    <property type="entry name" value="SIGMA54_INTERACT_4"/>
    <property type="match status" value="1"/>
</dbReference>
<evidence type="ECO:0000256" key="2">
    <source>
        <dbReference type="ARBA" id="ARBA00022840"/>
    </source>
</evidence>
<feature type="domain" description="Sigma-54 factor interaction" evidence="9">
    <location>
        <begin position="8"/>
        <end position="237"/>
    </location>
</feature>
<keyword evidence="3" id="KW-0902">Two-component regulatory system</keyword>
<evidence type="ECO:0000256" key="7">
    <source>
        <dbReference type="ARBA" id="ARBA00023163"/>
    </source>
</evidence>
<dbReference type="InterPro" id="IPR027417">
    <property type="entry name" value="P-loop_NTPase"/>
</dbReference>
<dbReference type="SUPFAM" id="SSF52540">
    <property type="entry name" value="P-loop containing nucleoside triphosphate hydrolases"/>
    <property type="match status" value="1"/>
</dbReference>
<dbReference type="RefSeq" id="WP_045581106.1">
    <property type="nucleotide sequence ID" value="NZ_CP012401.1"/>
</dbReference>
<evidence type="ECO:0000259" key="9">
    <source>
        <dbReference type="PROSITE" id="PS50045"/>
    </source>
</evidence>
<reference evidence="10 11" key="2">
    <citation type="journal article" date="2016" name="Genome Announc.">
        <title>Complete Genome Sequence of a Strain of Azospirillum thiophilum Isolated from a Sulfide Spring.</title>
        <authorList>
            <person name="Fomenkov A."/>
            <person name="Vincze T."/>
            <person name="Grabovich M."/>
            <person name="Anton B.P."/>
            <person name="Dubinina G."/>
            <person name="Orlova M."/>
            <person name="Belousova E."/>
            <person name="Roberts R.J."/>
        </authorList>
    </citation>
    <scope>NUCLEOTIDE SEQUENCE [LARGE SCALE GENOMIC DNA]</scope>
    <source>
        <strain evidence="10 11">BV-S</strain>
    </source>
</reference>
<dbReference type="FunFam" id="3.40.50.300:FF:000006">
    <property type="entry name" value="DNA-binding transcriptional regulator NtrC"/>
    <property type="match status" value="1"/>
</dbReference>
<dbReference type="SMART" id="SM00382">
    <property type="entry name" value="AAA"/>
    <property type="match status" value="1"/>
</dbReference>
<dbReference type="Gene3D" id="1.10.10.60">
    <property type="entry name" value="Homeodomain-like"/>
    <property type="match status" value="1"/>
</dbReference>
<dbReference type="InterPro" id="IPR009057">
    <property type="entry name" value="Homeodomain-like_sf"/>
</dbReference>
<gene>
    <name evidence="10" type="primary">pspF</name>
    <name evidence="10" type="ORF">AL072_05960</name>
</gene>
<accession>A0AAC8VW83</accession>
<evidence type="ECO:0000313" key="11">
    <source>
        <dbReference type="Proteomes" id="UP000069935"/>
    </source>
</evidence>
<dbReference type="KEGG" id="ati:AL072_05960"/>
<dbReference type="NCBIfam" id="TIGR02974">
    <property type="entry name" value="phageshock_pspF"/>
    <property type="match status" value="1"/>
</dbReference>
<dbReference type="InterPro" id="IPR002078">
    <property type="entry name" value="Sigma_54_int"/>
</dbReference>
<keyword evidence="6" id="KW-0010">Activator</keyword>
<feature type="region of interest" description="Disordered" evidence="8">
    <location>
        <begin position="264"/>
        <end position="292"/>
    </location>
</feature>
<evidence type="ECO:0000256" key="8">
    <source>
        <dbReference type="SAM" id="MobiDB-lite"/>
    </source>
</evidence>
<proteinExistence type="predicted"/>
<dbReference type="PRINTS" id="PR01590">
    <property type="entry name" value="HTHFIS"/>
</dbReference>
<dbReference type="GO" id="GO:0006355">
    <property type="term" value="P:regulation of DNA-templated transcription"/>
    <property type="evidence" value="ECO:0007669"/>
    <property type="project" value="InterPro"/>
</dbReference>
<dbReference type="PROSITE" id="PS00688">
    <property type="entry name" value="SIGMA54_INTERACT_3"/>
    <property type="match status" value="1"/>
</dbReference>
<dbReference type="AlphaFoldDB" id="A0AAC8VW83"/>
<dbReference type="InterPro" id="IPR058031">
    <property type="entry name" value="AAA_lid_NorR"/>
</dbReference>
<dbReference type="GO" id="GO:0000160">
    <property type="term" value="P:phosphorelay signal transduction system"/>
    <property type="evidence" value="ECO:0007669"/>
    <property type="project" value="UniProtKB-KW"/>
</dbReference>
<name>A0AAC8VW83_9PROT</name>